<dbReference type="AlphaFoldDB" id="A0A165DJD6"/>
<keyword evidence="3" id="KW-1185">Reference proteome</keyword>
<protein>
    <recommendedName>
        <fullName evidence="4">BTB domain-containing protein</fullName>
    </recommendedName>
</protein>
<name>A0A165DJD6_EXIGL</name>
<dbReference type="EMBL" id="KV426214">
    <property type="protein sequence ID" value="KZV84684.1"/>
    <property type="molecule type" value="Genomic_DNA"/>
</dbReference>
<proteinExistence type="predicted"/>
<feature type="compositionally biased region" description="Low complexity" evidence="1">
    <location>
        <begin position="1"/>
        <end position="14"/>
    </location>
</feature>
<organism evidence="2 3">
    <name type="scientific">Exidia glandulosa HHB12029</name>
    <dbReference type="NCBI Taxonomy" id="1314781"/>
    <lineage>
        <taxon>Eukaryota</taxon>
        <taxon>Fungi</taxon>
        <taxon>Dikarya</taxon>
        <taxon>Basidiomycota</taxon>
        <taxon>Agaricomycotina</taxon>
        <taxon>Agaricomycetes</taxon>
        <taxon>Auriculariales</taxon>
        <taxon>Exidiaceae</taxon>
        <taxon>Exidia</taxon>
    </lineage>
</organism>
<feature type="region of interest" description="Disordered" evidence="1">
    <location>
        <begin position="1"/>
        <end position="24"/>
    </location>
</feature>
<evidence type="ECO:0000313" key="3">
    <source>
        <dbReference type="Proteomes" id="UP000077266"/>
    </source>
</evidence>
<sequence length="351" mass="39258">MDTDTSSTNGDTTTVAAIPNDATPKPLPARFPGLWFDDGNLILQLGEKWIIKVYRNATELQSTVLKECFANVDAANAGRVQGNTASADGTVTMDVEPPLEGTHQDHPIRLDPPARCTDDDLLMLFKHLFPSSLGPGEPQSHGYLPLMHVAHMYGCEQTLQKASVGYEISRGRSMSAMDRLHLAVQFDMERWKVRALKTLMGLPLYPLSATDIRLLKSVRRPVNNNDVPDTIPDDLYGFILRIRAKILSQRLKLITTFYEIRRSPGCSPGEHEQCVAAWLLFWHSSFVPAWIGPKGLEEYEAVELLHSTFPLLPMNGNCQAAHVKFLEDRRVFSEEDDILREGTTLGVKYSL</sequence>
<dbReference type="InParanoid" id="A0A165DJD6"/>
<accession>A0A165DJD6</accession>
<evidence type="ECO:0008006" key="4">
    <source>
        <dbReference type="Google" id="ProtNLM"/>
    </source>
</evidence>
<reference evidence="2 3" key="1">
    <citation type="journal article" date="2016" name="Mol. Biol. Evol.">
        <title>Comparative Genomics of Early-Diverging Mushroom-Forming Fungi Provides Insights into the Origins of Lignocellulose Decay Capabilities.</title>
        <authorList>
            <person name="Nagy L.G."/>
            <person name="Riley R."/>
            <person name="Tritt A."/>
            <person name="Adam C."/>
            <person name="Daum C."/>
            <person name="Floudas D."/>
            <person name="Sun H."/>
            <person name="Yadav J.S."/>
            <person name="Pangilinan J."/>
            <person name="Larsson K.H."/>
            <person name="Matsuura K."/>
            <person name="Barry K."/>
            <person name="Labutti K."/>
            <person name="Kuo R."/>
            <person name="Ohm R.A."/>
            <person name="Bhattacharya S.S."/>
            <person name="Shirouzu T."/>
            <person name="Yoshinaga Y."/>
            <person name="Martin F.M."/>
            <person name="Grigoriev I.V."/>
            <person name="Hibbett D.S."/>
        </authorList>
    </citation>
    <scope>NUCLEOTIDE SEQUENCE [LARGE SCALE GENOMIC DNA]</scope>
    <source>
        <strain evidence="2 3">HHB12029</strain>
    </source>
</reference>
<evidence type="ECO:0000313" key="2">
    <source>
        <dbReference type="EMBL" id="KZV84684.1"/>
    </source>
</evidence>
<dbReference type="Proteomes" id="UP000077266">
    <property type="component" value="Unassembled WGS sequence"/>
</dbReference>
<evidence type="ECO:0000256" key="1">
    <source>
        <dbReference type="SAM" id="MobiDB-lite"/>
    </source>
</evidence>
<gene>
    <name evidence="2" type="ORF">EXIGLDRAFT_700193</name>
</gene>